<accession>X1DQT2</accession>
<keyword evidence="1" id="KW-0472">Membrane</keyword>
<dbReference type="AlphaFoldDB" id="X1DQT2"/>
<dbReference type="EMBL" id="BART01038755">
    <property type="protein sequence ID" value="GAH07344.1"/>
    <property type="molecule type" value="Genomic_DNA"/>
</dbReference>
<evidence type="ECO:0000313" key="2">
    <source>
        <dbReference type="EMBL" id="GAH07344.1"/>
    </source>
</evidence>
<evidence type="ECO:0000256" key="1">
    <source>
        <dbReference type="SAM" id="Phobius"/>
    </source>
</evidence>
<name>X1DQT2_9ZZZZ</name>
<feature type="transmembrane region" description="Helical" evidence="1">
    <location>
        <begin position="105"/>
        <end position="123"/>
    </location>
</feature>
<reference evidence="2" key="1">
    <citation type="journal article" date="2014" name="Front. Microbiol.">
        <title>High frequency of phylogenetically diverse reductive dehalogenase-homologous genes in deep subseafloor sedimentary metagenomes.</title>
        <authorList>
            <person name="Kawai M."/>
            <person name="Futagami T."/>
            <person name="Toyoda A."/>
            <person name="Takaki Y."/>
            <person name="Nishi S."/>
            <person name="Hori S."/>
            <person name="Arai W."/>
            <person name="Tsubouchi T."/>
            <person name="Morono Y."/>
            <person name="Uchiyama I."/>
            <person name="Ito T."/>
            <person name="Fujiyama A."/>
            <person name="Inagaki F."/>
            <person name="Takami H."/>
        </authorList>
    </citation>
    <scope>NUCLEOTIDE SEQUENCE</scope>
    <source>
        <strain evidence="2">Expedition CK06-06</strain>
    </source>
</reference>
<feature type="transmembrane region" description="Helical" evidence="1">
    <location>
        <begin position="77"/>
        <end position="99"/>
    </location>
</feature>
<keyword evidence="1" id="KW-1133">Transmembrane helix</keyword>
<protein>
    <submittedName>
        <fullName evidence="2">Uncharacterized protein</fullName>
    </submittedName>
</protein>
<comment type="caution">
    <text evidence="2">The sequence shown here is derived from an EMBL/GenBank/DDBJ whole genome shotgun (WGS) entry which is preliminary data.</text>
</comment>
<keyword evidence="1" id="KW-0812">Transmembrane</keyword>
<organism evidence="2">
    <name type="scientific">marine sediment metagenome</name>
    <dbReference type="NCBI Taxonomy" id="412755"/>
    <lineage>
        <taxon>unclassified sequences</taxon>
        <taxon>metagenomes</taxon>
        <taxon>ecological metagenomes</taxon>
    </lineage>
</organism>
<feature type="transmembrane region" description="Helical" evidence="1">
    <location>
        <begin position="52"/>
        <end position="70"/>
    </location>
</feature>
<proteinExistence type="predicted"/>
<feature type="non-terminal residue" evidence="2">
    <location>
        <position position="124"/>
    </location>
</feature>
<sequence length="124" mass="12953">MRGLKICLWITGILCLLAVVGLFLPVSACESIAGFFGIETLPDSPLVMYATRTVSAMSIGIGVFFVILALNPVKYGVLVPFSGIAAVFIGVVCAISGPIVGMPAFWYLGDSLSCLVLGVLILVL</sequence>
<gene>
    <name evidence="2" type="ORF">S01H4_64090</name>
</gene>